<dbReference type="InterPro" id="IPR036388">
    <property type="entry name" value="WH-like_DNA-bd_sf"/>
</dbReference>
<sequence>MAKFSIQSLLSNLLRCDEVQPERPTTSLKLEEDDDIEPKLEIDIGSEEDEGLGESRICSDPSVSDPPSSPPTSTTGSAGSPQNSPESISEKEKNDESPSKDSDSEHKKPQFSYNALIMMAIKESPEKRLTLSGIYEYITSKYPFYRENKQGWQNSIRHNLSLHRGFVKVPRNFDDPGKGNYWTLDANMEDELVVAGTGGKLRRRPAQRQRIQPFPSQPMFPQLMGLPLSALGPAMAATRNPFAPSPYQIGAPLLPQFPFPIQSPSEELLRLYLCQQHQ</sequence>
<dbReference type="PROSITE" id="PS50039">
    <property type="entry name" value="FORK_HEAD_3"/>
    <property type="match status" value="1"/>
</dbReference>
<dbReference type="InterPro" id="IPR036390">
    <property type="entry name" value="WH_DNA-bd_sf"/>
</dbReference>
<dbReference type="Pfam" id="PF00250">
    <property type="entry name" value="Forkhead"/>
    <property type="match status" value="1"/>
</dbReference>
<dbReference type="Gene3D" id="1.10.10.10">
    <property type="entry name" value="Winged helix-like DNA-binding domain superfamily/Winged helix DNA-binding domain"/>
    <property type="match status" value="1"/>
</dbReference>
<dbReference type="SMART" id="SM00339">
    <property type="entry name" value="FH"/>
    <property type="match status" value="1"/>
</dbReference>
<evidence type="ECO:0000256" key="3">
    <source>
        <dbReference type="ARBA" id="ARBA00071019"/>
    </source>
</evidence>
<dbReference type="PANTHER" id="PTHR46617:SF3">
    <property type="entry name" value="FORKHEAD BOX PROTEIN G1"/>
    <property type="match status" value="1"/>
</dbReference>
<dbReference type="PROSITE" id="PS00657">
    <property type="entry name" value="FORK_HEAD_1"/>
    <property type="match status" value="1"/>
</dbReference>
<comment type="function">
    <text evidence="2">Transcription factor. Plays a role in embryogenesis and later development, perhaps acting redundantly with forkhead protein pes-1.</text>
</comment>
<dbReference type="AlphaFoldDB" id="A0AAF3J590"/>
<feature type="domain" description="Fork-head" evidence="7">
    <location>
        <begin position="108"/>
        <end position="203"/>
    </location>
</feature>
<keyword evidence="1 5" id="KW-0238">DNA-binding</keyword>
<protein>
    <recommendedName>
        <fullName evidence="3">Forkhead box protein fkh-2</fullName>
    </recommendedName>
    <alternativeName>
        <fullName evidence="4">Forkhead transcription factor family member fkh-2</fullName>
    </alternativeName>
</protein>
<name>A0AAF3J590_9BILA</name>
<accession>A0AAF3J590</accession>
<evidence type="ECO:0000256" key="5">
    <source>
        <dbReference type="PROSITE-ProRule" id="PRU00089"/>
    </source>
</evidence>
<dbReference type="PROSITE" id="PS00658">
    <property type="entry name" value="FORK_HEAD_2"/>
    <property type="match status" value="1"/>
</dbReference>
<comment type="subcellular location">
    <subcellularLocation>
        <location evidence="5">Nucleus</location>
    </subcellularLocation>
</comment>
<dbReference type="PRINTS" id="PR00053">
    <property type="entry name" value="FORKHEAD"/>
</dbReference>
<dbReference type="InterPro" id="IPR001766">
    <property type="entry name" value="Fork_head_dom"/>
</dbReference>
<evidence type="ECO:0000256" key="2">
    <source>
        <dbReference type="ARBA" id="ARBA00056063"/>
    </source>
</evidence>
<dbReference type="FunFam" id="1.10.10.10:FF:000135">
    <property type="entry name" value="forkhead box protein G1"/>
    <property type="match status" value="1"/>
</dbReference>
<feature type="DNA-binding region" description="Fork-head" evidence="5">
    <location>
        <begin position="108"/>
        <end position="203"/>
    </location>
</feature>
<feature type="compositionally biased region" description="Basic and acidic residues" evidence="6">
    <location>
        <begin position="88"/>
        <end position="108"/>
    </location>
</feature>
<dbReference type="InterPro" id="IPR018122">
    <property type="entry name" value="TF_fork_head_CS_1"/>
</dbReference>
<dbReference type="SUPFAM" id="SSF46785">
    <property type="entry name" value="Winged helix' DNA-binding domain"/>
    <property type="match status" value="1"/>
</dbReference>
<dbReference type="InterPro" id="IPR047208">
    <property type="entry name" value="FOXG1"/>
</dbReference>
<feature type="region of interest" description="Disordered" evidence="6">
    <location>
        <begin position="18"/>
        <end position="108"/>
    </location>
</feature>
<dbReference type="GO" id="GO:0003700">
    <property type="term" value="F:DNA-binding transcription factor activity"/>
    <property type="evidence" value="ECO:0007669"/>
    <property type="project" value="InterPro"/>
</dbReference>
<evidence type="ECO:0000256" key="4">
    <source>
        <dbReference type="ARBA" id="ARBA00077297"/>
    </source>
</evidence>
<keyword evidence="5" id="KW-0539">Nucleus</keyword>
<dbReference type="PANTHER" id="PTHR46617">
    <property type="entry name" value="FORKHEAD BOX PROTEIN G1"/>
    <property type="match status" value="1"/>
</dbReference>
<dbReference type="GO" id="GO:0006357">
    <property type="term" value="P:regulation of transcription by RNA polymerase II"/>
    <property type="evidence" value="ECO:0007669"/>
    <property type="project" value="TreeGrafter"/>
</dbReference>
<proteinExistence type="predicted"/>
<organism evidence="8 9">
    <name type="scientific">Mesorhabditis belari</name>
    <dbReference type="NCBI Taxonomy" id="2138241"/>
    <lineage>
        <taxon>Eukaryota</taxon>
        <taxon>Metazoa</taxon>
        <taxon>Ecdysozoa</taxon>
        <taxon>Nematoda</taxon>
        <taxon>Chromadorea</taxon>
        <taxon>Rhabditida</taxon>
        <taxon>Rhabditina</taxon>
        <taxon>Rhabditomorpha</taxon>
        <taxon>Rhabditoidea</taxon>
        <taxon>Rhabditidae</taxon>
        <taxon>Mesorhabditinae</taxon>
        <taxon>Mesorhabditis</taxon>
    </lineage>
</organism>
<dbReference type="Proteomes" id="UP000887575">
    <property type="component" value="Unassembled WGS sequence"/>
</dbReference>
<dbReference type="GO" id="GO:0005634">
    <property type="term" value="C:nucleus"/>
    <property type="evidence" value="ECO:0007669"/>
    <property type="project" value="UniProtKB-SubCell"/>
</dbReference>
<dbReference type="WBParaSite" id="MBELARI_LOCUS17012">
    <property type="protein sequence ID" value="MBELARI_LOCUS17012"/>
    <property type="gene ID" value="MBELARI_LOCUS17012"/>
</dbReference>
<keyword evidence="8" id="KW-1185">Reference proteome</keyword>
<feature type="compositionally biased region" description="Low complexity" evidence="6">
    <location>
        <begin position="59"/>
        <end position="81"/>
    </location>
</feature>
<dbReference type="GO" id="GO:1990837">
    <property type="term" value="F:sequence-specific double-stranded DNA binding"/>
    <property type="evidence" value="ECO:0007669"/>
    <property type="project" value="TreeGrafter"/>
</dbReference>
<dbReference type="InterPro" id="IPR030456">
    <property type="entry name" value="TF_fork_head_CS_2"/>
</dbReference>
<evidence type="ECO:0000313" key="9">
    <source>
        <dbReference type="WBParaSite" id="MBELARI_LOCUS17012"/>
    </source>
</evidence>
<evidence type="ECO:0000313" key="8">
    <source>
        <dbReference type="Proteomes" id="UP000887575"/>
    </source>
</evidence>
<evidence type="ECO:0000259" key="7">
    <source>
        <dbReference type="PROSITE" id="PS50039"/>
    </source>
</evidence>
<evidence type="ECO:0000256" key="6">
    <source>
        <dbReference type="SAM" id="MobiDB-lite"/>
    </source>
</evidence>
<evidence type="ECO:0000256" key="1">
    <source>
        <dbReference type="ARBA" id="ARBA00023125"/>
    </source>
</evidence>
<reference evidence="9" key="1">
    <citation type="submission" date="2024-02" db="UniProtKB">
        <authorList>
            <consortium name="WormBaseParasite"/>
        </authorList>
    </citation>
    <scope>IDENTIFICATION</scope>
</reference>